<evidence type="ECO:0000256" key="1">
    <source>
        <dbReference type="ARBA" id="ARBA00022679"/>
    </source>
</evidence>
<evidence type="ECO:0000256" key="2">
    <source>
        <dbReference type="ARBA" id="ARBA00022741"/>
    </source>
</evidence>
<reference evidence="6 7" key="1">
    <citation type="submission" date="2018-06" db="EMBL/GenBank/DDBJ databases">
        <title>Comparative genomics reveals the genomic features of Rhizophagus irregularis, R. cerebriforme, R. diaphanum and Gigaspora rosea, and their symbiotic lifestyle signature.</title>
        <authorList>
            <person name="Morin E."/>
            <person name="San Clemente H."/>
            <person name="Chen E.C.H."/>
            <person name="De La Providencia I."/>
            <person name="Hainaut M."/>
            <person name="Kuo A."/>
            <person name="Kohler A."/>
            <person name="Murat C."/>
            <person name="Tang N."/>
            <person name="Roy S."/>
            <person name="Loubradou J."/>
            <person name="Henrissat B."/>
            <person name="Grigoriev I.V."/>
            <person name="Corradi N."/>
            <person name="Roux C."/>
            <person name="Martin F.M."/>
        </authorList>
    </citation>
    <scope>NUCLEOTIDE SEQUENCE [LARGE SCALE GENOMIC DNA]</scope>
    <source>
        <strain evidence="6 7">DAOM 227022</strain>
    </source>
</reference>
<dbReference type="PROSITE" id="PS50011">
    <property type="entry name" value="PROTEIN_KINASE_DOM"/>
    <property type="match status" value="1"/>
</dbReference>
<keyword evidence="1" id="KW-0808">Transferase</keyword>
<protein>
    <submittedName>
        <fullName evidence="6">Kinase-like domain-containing protein</fullName>
    </submittedName>
</protein>
<name>A0A397T6I9_9GLOM</name>
<dbReference type="Proteomes" id="UP000265703">
    <property type="component" value="Unassembled WGS sequence"/>
</dbReference>
<feature type="domain" description="Protein kinase" evidence="5">
    <location>
        <begin position="318"/>
        <end position="579"/>
    </location>
</feature>
<keyword evidence="7" id="KW-1185">Reference proteome</keyword>
<comment type="caution">
    <text evidence="6">The sequence shown here is derived from an EMBL/GenBank/DDBJ whole genome shotgun (WGS) entry which is preliminary data.</text>
</comment>
<dbReference type="InterPro" id="IPR051681">
    <property type="entry name" value="Ser/Thr_Kinases-Pseudokinases"/>
</dbReference>
<accession>A0A397T6I9</accession>
<dbReference type="GO" id="GO:0004674">
    <property type="term" value="F:protein serine/threonine kinase activity"/>
    <property type="evidence" value="ECO:0007669"/>
    <property type="project" value="TreeGrafter"/>
</dbReference>
<gene>
    <name evidence="6" type="ORF">C1645_818884</name>
</gene>
<dbReference type="Gene3D" id="1.10.510.10">
    <property type="entry name" value="Transferase(Phosphotransferase) domain 1"/>
    <property type="match status" value="1"/>
</dbReference>
<evidence type="ECO:0000259" key="5">
    <source>
        <dbReference type="PROSITE" id="PS50011"/>
    </source>
</evidence>
<dbReference type="InterPro" id="IPR001245">
    <property type="entry name" value="Ser-Thr/Tyr_kinase_cat_dom"/>
</dbReference>
<dbReference type="AlphaFoldDB" id="A0A397T6I9"/>
<dbReference type="Pfam" id="PF07714">
    <property type="entry name" value="PK_Tyr_Ser-Thr"/>
    <property type="match status" value="1"/>
</dbReference>
<keyword evidence="2" id="KW-0547">Nucleotide-binding</keyword>
<dbReference type="PANTHER" id="PTHR44329:SF288">
    <property type="entry name" value="MITOGEN-ACTIVATED PROTEIN KINASE KINASE KINASE 20"/>
    <property type="match status" value="1"/>
</dbReference>
<dbReference type="STRING" id="658196.A0A397T6I9"/>
<evidence type="ECO:0000256" key="4">
    <source>
        <dbReference type="ARBA" id="ARBA00022840"/>
    </source>
</evidence>
<dbReference type="PANTHER" id="PTHR44329">
    <property type="entry name" value="SERINE/THREONINE-PROTEIN KINASE TNNI3K-RELATED"/>
    <property type="match status" value="1"/>
</dbReference>
<dbReference type="EMBL" id="QKYT01000096">
    <property type="protein sequence ID" value="RIA93803.1"/>
    <property type="molecule type" value="Genomic_DNA"/>
</dbReference>
<proteinExistence type="predicted"/>
<dbReference type="InterPro" id="IPR000719">
    <property type="entry name" value="Prot_kinase_dom"/>
</dbReference>
<evidence type="ECO:0000313" key="7">
    <source>
        <dbReference type="Proteomes" id="UP000265703"/>
    </source>
</evidence>
<dbReference type="PRINTS" id="PR00109">
    <property type="entry name" value="TYRKINASE"/>
</dbReference>
<dbReference type="OrthoDB" id="2320980at2759"/>
<evidence type="ECO:0000313" key="6">
    <source>
        <dbReference type="EMBL" id="RIA93803.1"/>
    </source>
</evidence>
<keyword evidence="3 6" id="KW-0418">Kinase</keyword>
<evidence type="ECO:0000256" key="3">
    <source>
        <dbReference type="ARBA" id="ARBA00022777"/>
    </source>
</evidence>
<dbReference type="GO" id="GO:0005524">
    <property type="term" value="F:ATP binding"/>
    <property type="evidence" value="ECO:0007669"/>
    <property type="project" value="UniProtKB-KW"/>
</dbReference>
<organism evidence="6 7">
    <name type="scientific">Glomus cerebriforme</name>
    <dbReference type="NCBI Taxonomy" id="658196"/>
    <lineage>
        <taxon>Eukaryota</taxon>
        <taxon>Fungi</taxon>
        <taxon>Fungi incertae sedis</taxon>
        <taxon>Mucoromycota</taxon>
        <taxon>Glomeromycotina</taxon>
        <taxon>Glomeromycetes</taxon>
        <taxon>Glomerales</taxon>
        <taxon>Glomeraceae</taxon>
        <taxon>Glomus</taxon>
    </lineage>
</organism>
<dbReference type="SUPFAM" id="SSF56112">
    <property type="entry name" value="Protein kinase-like (PK-like)"/>
    <property type="match status" value="1"/>
</dbReference>
<keyword evidence="4" id="KW-0067">ATP-binding</keyword>
<dbReference type="InterPro" id="IPR011009">
    <property type="entry name" value="Kinase-like_dom_sf"/>
</dbReference>
<sequence>MELVNTNEENSFNPTPKLKSSPIPITFVSFNENDKNCIYCGDKYIKARFSYEQRYCKKCLLLYITDITNNDSIFLDVYFHTRNLECNEHEISRTKEPRNVQECCKNCLEILLFKQIPEYSIQNNYDPSYTNTHNRVIESEKYCKLCGKLLYCVYSTFKLCSDCYRISLGYIESTLTNNYVPIIYLPWWHNISLCIFCKSKLISTSDCQKYCAHCFIFYTGCRYCLTTNIIFGLADQSQCKKCKRVLFIINLSRPSNSGNSDLDDFLLNFKLNIHDLKIAQFSSIVKNINKFFEPSYILKYVNTEKVESIIRWIPYFQFTDVVKIAKGGFGTIYRATWSNRSNRSVVLKRYENSRRVSKYFLNELKANCVFYNRNKNIRIIKIYGITKDPESEDYMLVMEYASSGDLHNYLQRNFTEITWINHKLDILRQISKGLRTIHNAELIHRDLHSGNILFDYQKNQWKIGDLGFLQPADNTSPNNEIYGVIPYIAPEIFDGSAFSKESDIYSMGMIMWELTTGCKPFANVEHDIHLIYKIHDGLRPKITEDTPKCYAELMESCWNPDPNKRPSITEICKALHSWCRYDENVNVKQFFQADIKRIRLINSKMLGPKFTEKPHSDAIYTSRPLSFFISKCLSINPSSIISFDNKQDYISKELEIDIDIESSNLQYFKKFSTQNSLTIQHSNKIHTIKVLDMSVTSLGKRKIEELNFENHDNGKRIKFYDNSSS</sequence>